<keyword evidence="7" id="KW-1185">Reference proteome</keyword>
<evidence type="ECO:0000256" key="3">
    <source>
        <dbReference type="SAM" id="Phobius"/>
    </source>
</evidence>
<dbReference type="InterPro" id="IPR036179">
    <property type="entry name" value="Ig-like_dom_sf"/>
</dbReference>
<feature type="signal peptide" evidence="4">
    <location>
        <begin position="1"/>
        <end position="22"/>
    </location>
</feature>
<sequence>MIQGLLLLLMSVIFWSWHVIINDESTLRPELTGPSMAFLKSTVKFECKLSESPSPVTFELIKGNDEVLATKNYPITFPLKVRKGSEGEYFCRVTARNHTSTSNPVHLQVVIPVLGASLVPEPSPPVIYEGAGFNLSCETKMGTHLKYSWYHNKQKVTSPSPLHHFVGNTLTVDRAVERHAGRYSCEAQNKVGNNTRVSSSMPVTVVVKKYLSAPRLSFTLFHNGSGYYANISCRLSYGSPPVMFQLLLNDKRVDMQQVDLLEAWFSQPVTVGLDMGTVQCIAKNDIQQLFSNSVDLEVVPVTGTAHVQVEYLHKADSVVAAALLQCMITMGTFPIYSWSFNDSTIPLEANSPTFIQHNQVLVLTHLRPGNLGFYSCRVRDSFNSNSSWVESEKVLVKMPDLTTSFNSTSIATTHVVVDLATSFNSTSTDTTHVVVDFHMIPIEVVAVVFCCFLFVMTVGGACCLFWSINPEPLTTDNNHHIHCRERINTENYHAMPEALFKSDIEEMETVIMEVEV</sequence>
<keyword evidence="1 4" id="KW-0732">Signal</keyword>
<protein>
    <recommendedName>
        <fullName evidence="5">Ig-like domain-containing protein</fullName>
    </recommendedName>
</protein>
<dbReference type="CDD" id="cd00096">
    <property type="entry name" value="Ig"/>
    <property type="match status" value="2"/>
</dbReference>
<keyword evidence="3" id="KW-0472">Membrane</keyword>
<feature type="domain" description="Ig-like" evidence="5">
    <location>
        <begin position="112"/>
        <end position="204"/>
    </location>
</feature>
<gene>
    <name evidence="6" type="ORF">AMELA_G00134630</name>
</gene>
<dbReference type="EMBL" id="JAAGNN010000011">
    <property type="protein sequence ID" value="KAF4082967.1"/>
    <property type="molecule type" value="Genomic_DNA"/>
</dbReference>
<evidence type="ECO:0000256" key="2">
    <source>
        <dbReference type="ARBA" id="ARBA00023180"/>
    </source>
</evidence>
<dbReference type="SUPFAM" id="SSF48726">
    <property type="entry name" value="Immunoglobulin"/>
    <property type="match status" value="2"/>
</dbReference>
<keyword evidence="2" id="KW-0325">Glycoprotein</keyword>
<evidence type="ECO:0000313" key="6">
    <source>
        <dbReference type="EMBL" id="KAF4082967.1"/>
    </source>
</evidence>
<evidence type="ECO:0000259" key="5">
    <source>
        <dbReference type="PROSITE" id="PS50835"/>
    </source>
</evidence>
<comment type="caution">
    <text evidence="6">The sequence shown here is derived from an EMBL/GenBank/DDBJ whole genome shotgun (WGS) entry which is preliminary data.</text>
</comment>
<dbReference type="InterPro" id="IPR007110">
    <property type="entry name" value="Ig-like_dom"/>
</dbReference>
<feature type="transmembrane region" description="Helical" evidence="3">
    <location>
        <begin position="444"/>
        <end position="468"/>
    </location>
</feature>
<dbReference type="InterPro" id="IPR003598">
    <property type="entry name" value="Ig_sub2"/>
</dbReference>
<organism evidence="6 7">
    <name type="scientific">Ameiurus melas</name>
    <name type="common">Black bullhead</name>
    <name type="synonym">Silurus melas</name>
    <dbReference type="NCBI Taxonomy" id="219545"/>
    <lineage>
        <taxon>Eukaryota</taxon>
        <taxon>Metazoa</taxon>
        <taxon>Chordata</taxon>
        <taxon>Craniata</taxon>
        <taxon>Vertebrata</taxon>
        <taxon>Euteleostomi</taxon>
        <taxon>Actinopterygii</taxon>
        <taxon>Neopterygii</taxon>
        <taxon>Teleostei</taxon>
        <taxon>Ostariophysi</taxon>
        <taxon>Siluriformes</taxon>
        <taxon>Ictaluridae</taxon>
        <taxon>Ameiurus</taxon>
    </lineage>
</organism>
<dbReference type="SMART" id="SM00409">
    <property type="entry name" value="IG"/>
    <property type="match status" value="3"/>
</dbReference>
<dbReference type="SMART" id="SM00408">
    <property type="entry name" value="IGc2"/>
    <property type="match status" value="2"/>
</dbReference>
<evidence type="ECO:0000313" key="7">
    <source>
        <dbReference type="Proteomes" id="UP000593565"/>
    </source>
</evidence>
<feature type="chain" id="PRO_5029584248" description="Ig-like domain-containing protein" evidence="4">
    <location>
        <begin position="23"/>
        <end position="516"/>
    </location>
</feature>
<feature type="domain" description="Ig-like" evidence="5">
    <location>
        <begin position="300"/>
        <end position="396"/>
    </location>
</feature>
<evidence type="ECO:0000256" key="1">
    <source>
        <dbReference type="ARBA" id="ARBA00022729"/>
    </source>
</evidence>
<evidence type="ECO:0000256" key="4">
    <source>
        <dbReference type="SAM" id="SignalP"/>
    </source>
</evidence>
<keyword evidence="3" id="KW-0812">Transmembrane</keyword>
<accession>A0A7J6ALJ9</accession>
<reference evidence="6 7" key="1">
    <citation type="submission" date="2020-02" db="EMBL/GenBank/DDBJ databases">
        <title>A chromosome-scale genome assembly of the black bullhead catfish (Ameiurus melas).</title>
        <authorList>
            <person name="Wen M."/>
            <person name="Zham M."/>
            <person name="Cabau C."/>
            <person name="Klopp C."/>
            <person name="Donnadieu C."/>
            <person name="Roques C."/>
            <person name="Bouchez O."/>
            <person name="Lampietro C."/>
            <person name="Jouanno E."/>
            <person name="Herpin A."/>
            <person name="Louis A."/>
            <person name="Berthelot C."/>
            <person name="Parey E."/>
            <person name="Roest-Crollius H."/>
            <person name="Braasch I."/>
            <person name="Postlethwait J."/>
            <person name="Robinson-Rechavi M."/>
            <person name="Echchiki A."/>
            <person name="Begum T."/>
            <person name="Montfort J."/>
            <person name="Schartl M."/>
            <person name="Bobe J."/>
            <person name="Guiguen Y."/>
        </authorList>
    </citation>
    <scope>NUCLEOTIDE SEQUENCE [LARGE SCALE GENOMIC DNA]</scope>
    <source>
        <strain evidence="6">M_S1</strain>
        <tissue evidence="6">Blood</tissue>
    </source>
</reference>
<dbReference type="PANTHER" id="PTHR44427">
    <property type="entry name" value="CARCINOEMBRYONIC ANTIGEN-RELATED CELL ADHESION MOLECULE 19"/>
    <property type="match status" value="1"/>
</dbReference>
<proteinExistence type="predicted"/>
<dbReference type="AlphaFoldDB" id="A0A7J6ALJ9"/>
<dbReference type="PROSITE" id="PS50835">
    <property type="entry name" value="IG_LIKE"/>
    <property type="match status" value="3"/>
</dbReference>
<dbReference type="Gene3D" id="2.60.40.10">
    <property type="entry name" value="Immunoglobulins"/>
    <property type="match status" value="3"/>
</dbReference>
<dbReference type="Pfam" id="PF13927">
    <property type="entry name" value="Ig_3"/>
    <property type="match status" value="1"/>
</dbReference>
<name>A0A7J6ALJ9_AMEME</name>
<dbReference type="InterPro" id="IPR003599">
    <property type="entry name" value="Ig_sub"/>
</dbReference>
<keyword evidence="3" id="KW-1133">Transmembrane helix</keyword>
<dbReference type="Proteomes" id="UP000593565">
    <property type="component" value="Unassembled WGS sequence"/>
</dbReference>
<dbReference type="InterPro" id="IPR050831">
    <property type="entry name" value="CEA_cell_adhesion"/>
</dbReference>
<dbReference type="InterPro" id="IPR013783">
    <property type="entry name" value="Ig-like_fold"/>
</dbReference>
<dbReference type="PANTHER" id="PTHR44427:SF5">
    <property type="entry name" value="V-SET AND IMMUNOGLOBULIN DOMAIN-CONTAINING PROTEIN 10-LIKE"/>
    <property type="match status" value="1"/>
</dbReference>
<feature type="domain" description="Ig-like" evidence="5">
    <location>
        <begin position="29"/>
        <end position="108"/>
    </location>
</feature>